<proteinExistence type="predicted"/>
<gene>
    <name evidence="1" type="ORF">H2B05_00910</name>
</gene>
<dbReference type="Proteomes" id="UP000526786">
    <property type="component" value="Unassembled WGS sequence"/>
</dbReference>
<organism evidence="1 2">
    <name type="scientific">Candidatus Nitrosomaritimum aestuariumsis</name>
    <dbReference type="NCBI Taxonomy" id="3342354"/>
    <lineage>
        <taxon>Archaea</taxon>
        <taxon>Nitrososphaerota</taxon>
        <taxon>Nitrososphaeria</taxon>
        <taxon>Nitrosopumilales</taxon>
        <taxon>Nitrosopumilaceae</taxon>
        <taxon>Candidatus Nitrosomaritimum</taxon>
    </lineage>
</organism>
<dbReference type="EMBL" id="JACENC010000040">
    <property type="protein sequence ID" value="MBA4453489.1"/>
    <property type="molecule type" value="Genomic_DNA"/>
</dbReference>
<reference evidence="1 2" key="1">
    <citation type="journal article" date="2020" name="Appl. Environ. Microbiol.">
        <title>Genomic Characteristics of a Novel Species of Ammonia-Oxidizing Archaea from the Jiulong River Estuary.</title>
        <authorList>
            <person name="Zou D."/>
            <person name="Wan R."/>
            <person name="Han L."/>
            <person name="Xu M.N."/>
            <person name="Liu Y."/>
            <person name="Liu H."/>
            <person name="Kao S.J."/>
            <person name="Li M."/>
        </authorList>
    </citation>
    <scope>NUCLEOTIDE SEQUENCE [LARGE SCALE GENOMIC DNA]</scope>
    <source>
        <strain evidence="1">W2bin3</strain>
    </source>
</reference>
<comment type="caution">
    <text evidence="1">The sequence shown here is derived from an EMBL/GenBank/DDBJ whole genome shotgun (WGS) entry which is preliminary data.</text>
</comment>
<feature type="non-terminal residue" evidence="1">
    <location>
        <position position="285"/>
    </location>
</feature>
<sequence length="285" mass="31007">MEIHFEYLYALFLLLIIPGLYVLYAKYNSEKKDSIMKFSSLKIVKKSVMGKNFLRKHLPFVLMMGILGLAIIGLANPQIPTLSVENGINLSIVLDGSESMAATDYEPTRLDAAKNAISNLILKMGSQHNVGVVLFESGATTVSYLTPDKDKSINALSSIEQGLGATAIGDGLALGIDMASSIPDKKGVVILLSDGVHNSGFVTPEEAIEYAKNNNVQIHTIGLGSVEPVFLRDDIYGEPQYAELDEGTLVTIAQQTSGSYYKSLDEQTLNEIFVNLSSNLDYEME</sequence>
<accession>A0AC60W151</accession>
<name>A0AC60W151_9ARCH</name>
<protein>
    <submittedName>
        <fullName evidence="1">VWA domain-containing protein</fullName>
    </submittedName>
</protein>
<evidence type="ECO:0000313" key="2">
    <source>
        <dbReference type="Proteomes" id="UP000526786"/>
    </source>
</evidence>
<evidence type="ECO:0000313" key="1">
    <source>
        <dbReference type="EMBL" id="MBA4453489.1"/>
    </source>
</evidence>